<dbReference type="Pfam" id="PF22725">
    <property type="entry name" value="GFO_IDH_MocA_C3"/>
    <property type="match status" value="1"/>
</dbReference>
<dbReference type="PANTHER" id="PTHR22604">
    <property type="entry name" value="OXIDOREDUCTASES"/>
    <property type="match status" value="1"/>
</dbReference>
<dbReference type="EMBL" id="FNBJ01000032">
    <property type="protein sequence ID" value="SDF93359.1"/>
    <property type="molecule type" value="Genomic_DNA"/>
</dbReference>
<protein>
    <submittedName>
        <fullName evidence="6">Predicted dehydrogenase</fullName>
    </submittedName>
    <submittedName>
        <fullName evidence="5">Putative dehydrogenase</fullName>
    </submittedName>
</protein>
<dbReference type="InterPro" id="IPR036291">
    <property type="entry name" value="NAD(P)-bd_dom_sf"/>
</dbReference>
<evidence type="ECO:0000313" key="11">
    <source>
        <dbReference type="EMBL" id="TDX39375.1"/>
    </source>
</evidence>
<sequence length="330" mass="36788">MKKVKWGILGCANIARKAVIPGILAADNSELTAVASRNQEKAKKFAEEFGAKKYYNGYDQLLADQEVEVVYIPLPNSLHKEWVIKAAEAGKHILCEKPLSGKNKKEAELMNQAAENNNVKLMEAFMYRFQPFVVKLKEIIDDGIIGEIKEIKASFAFDISGRGNDIRANAELDGGALNDIGCYTVNISRYLMGAKPKKAANFFQKENEAGVDLSGSGTLYFEGGRFASVYYSINSHDEKDLEIIGSKGVIRIPEFFAWKEENYFLIEKEGEIEKLDVKTGPQYQLEVTAFAETIINDTEVPLKVSEESFANLEVMDAMRKSAAEEVIVKL</sequence>
<evidence type="ECO:0000313" key="7">
    <source>
        <dbReference type="EMBL" id="SDF93359.1"/>
    </source>
</evidence>
<dbReference type="Gene3D" id="3.30.360.10">
    <property type="entry name" value="Dihydrodipicolinate Reductase, domain 2"/>
    <property type="match status" value="1"/>
</dbReference>
<accession>A0A1G6LD10</accession>
<organism evidence="6 18">
    <name type="scientific">Halanaerobium congolense</name>
    <dbReference type="NCBI Taxonomy" id="54121"/>
    <lineage>
        <taxon>Bacteria</taxon>
        <taxon>Bacillati</taxon>
        <taxon>Bacillota</taxon>
        <taxon>Clostridia</taxon>
        <taxon>Halanaerobiales</taxon>
        <taxon>Halanaerobiaceae</taxon>
        <taxon>Halanaerobium</taxon>
    </lineage>
</organism>
<dbReference type="InterPro" id="IPR050984">
    <property type="entry name" value="Gfo/Idh/MocA_domain"/>
</dbReference>
<dbReference type="SUPFAM" id="SSF51735">
    <property type="entry name" value="NAD(P)-binding Rossmann-fold domains"/>
    <property type="match status" value="1"/>
</dbReference>
<evidence type="ECO:0000259" key="3">
    <source>
        <dbReference type="Pfam" id="PF01408"/>
    </source>
</evidence>
<reference evidence="5 15" key="3">
    <citation type="submission" date="2018-04" db="EMBL/GenBank/DDBJ databases">
        <title>Subsurface microbial communities from deep shales in Ohio and West Virginia, USA.</title>
        <authorList>
            <person name="Wrighton K."/>
        </authorList>
    </citation>
    <scope>NUCLEOTIDE SEQUENCE [LARGE SCALE GENOMIC DNA]</scope>
    <source>
        <strain evidence="11 16">DSMZ 11287</strain>
        <strain evidence="5 15">MSL28</strain>
    </source>
</reference>
<dbReference type="Proteomes" id="UP000295472">
    <property type="component" value="Unassembled WGS sequence"/>
</dbReference>
<comment type="similarity">
    <text evidence="1">Belongs to the Gfo/Idh/MocA family.</text>
</comment>
<evidence type="ECO:0000313" key="10">
    <source>
        <dbReference type="EMBL" id="TDS30710.1"/>
    </source>
</evidence>
<dbReference type="RefSeq" id="WP_073160235.1">
    <property type="nucleotide sequence ID" value="NZ_FMYT01000006.1"/>
</dbReference>
<gene>
    <name evidence="10" type="ORF">BY453_11453</name>
    <name evidence="11" type="ORF">C7954_1316</name>
    <name evidence="5" type="ORF">C8C78_1049</name>
    <name evidence="6" type="ORF">SAMN04488597_10614</name>
    <name evidence="7" type="ORF">SAMN04488598_13230</name>
    <name evidence="9" type="ORF">SAMN04515652_13230</name>
    <name evidence="8" type="ORF">SAMN04515654_11179</name>
</gene>
<dbReference type="SUPFAM" id="SSF55347">
    <property type="entry name" value="Glyceraldehyde-3-phosphate dehydrogenase-like, C-terminal domain"/>
    <property type="match status" value="1"/>
</dbReference>
<dbReference type="EMBL" id="FNEH01000011">
    <property type="protein sequence ID" value="SDI68118.1"/>
    <property type="molecule type" value="Genomic_DNA"/>
</dbReference>
<feature type="domain" description="GFO/IDH/MocA-like oxidoreductase" evidence="4">
    <location>
        <begin position="134"/>
        <end position="251"/>
    </location>
</feature>
<dbReference type="PANTHER" id="PTHR22604:SF105">
    <property type="entry name" value="TRANS-1,2-DIHYDROBENZENE-1,2-DIOL DEHYDROGENASE"/>
    <property type="match status" value="1"/>
</dbReference>
<reference evidence="12 14" key="2">
    <citation type="submission" date="2016-10" db="EMBL/GenBank/DDBJ databases">
        <authorList>
            <person name="Varghese N."/>
            <person name="Submissions S."/>
        </authorList>
    </citation>
    <scope>NUCLEOTIDE SEQUENCE [LARGE SCALE GENOMIC DNA]</scope>
    <source>
        <strain evidence="6 18">WG10</strain>
        <strain evidence="7 14">WG2</strain>
        <strain evidence="9 12">WG5</strain>
    </source>
</reference>
<evidence type="ECO:0000313" key="9">
    <source>
        <dbReference type="EMBL" id="SET16058.1"/>
    </source>
</evidence>
<name>A0A1G6LD10_9FIRM</name>
<evidence type="ECO:0000313" key="6">
    <source>
        <dbReference type="EMBL" id="SDC41094.1"/>
    </source>
</evidence>
<dbReference type="EMBL" id="FMYT01000006">
    <property type="protein sequence ID" value="SDC41094.1"/>
    <property type="molecule type" value="Genomic_DNA"/>
</dbReference>
<keyword evidence="14" id="KW-1185">Reference proteome</keyword>
<dbReference type="Proteomes" id="UP000295758">
    <property type="component" value="Unassembled WGS sequence"/>
</dbReference>
<evidence type="ECO:0000313" key="17">
    <source>
        <dbReference type="Proteomes" id="UP000295758"/>
    </source>
</evidence>
<reference evidence="8 13" key="1">
    <citation type="submission" date="2016-10" db="EMBL/GenBank/DDBJ databases">
        <authorList>
            <person name="de Groot N.N."/>
        </authorList>
    </citation>
    <scope>NUCLEOTIDE SEQUENCE [LARGE SCALE GENOMIC DNA]</scope>
    <source>
        <strain evidence="8 13">WG7</strain>
    </source>
</reference>
<evidence type="ECO:0000313" key="12">
    <source>
        <dbReference type="Proteomes" id="UP000198612"/>
    </source>
</evidence>
<reference evidence="10 17" key="4">
    <citation type="submission" date="2019-03" db="EMBL/GenBank/DDBJ databases">
        <title>Deep subsurface shale carbon reservoir microbial communities from Ohio and West Virginia, USA.</title>
        <authorList>
            <person name="Wrighton K."/>
        </authorList>
    </citation>
    <scope>NUCLEOTIDE SEQUENCE [LARGE SCALE GENOMIC DNA]</scope>
    <source>
        <strain evidence="10 17">UTICA-S4D12</strain>
    </source>
</reference>
<dbReference type="GO" id="GO:0016491">
    <property type="term" value="F:oxidoreductase activity"/>
    <property type="evidence" value="ECO:0007669"/>
    <property type="project" value="UniProtKB-KW"/>
</dbReference>
<evidence type="ECO:0000313" key="8">
    <source>
        <dbReference type="EMBL" id="SDI68118.1"/>
    </source>
</evidence>
<dbReference type="EMBL" id="FOHG01000032">
    <property type="protein sequence ID" value="SET16058.1"/>
    <property type="molecule type" value="Genomic_DNA"/>
</dbReference>
<dbReference type="Proteomes" id="UP000199519">
    <property type="component" value="Unassembled WGS sequence"/>
</dbReference>
<evidence type="ECO:0000313" key="16">
    <source>
        <dbReference type="Proteomes" id="UP000295472"/>
    </source>
</evidence>
<feature type="domain" description="Gfo/Idh/MocA-like oxidoreductase N-terminal" evidence="3">
    <location>
        <begin position="5"/>
        <end position="124"/>
    </location>
</feature>
<dbReference type="InterPro" id="IPR055170">
    <property type="entry name" value="GFO_IDH_MocA-like_dom"/>
</dbReference>
<dbReference type="Pfam" id="PF01408">
    <property type="entry name" value="GFO_IDH_MocA"/>
    <property type="match status" value="1"/>
</dbReference>
<evidence type="ECO:0000259" key="4">
    <source>
        <dbReference type="Pfam" id="PF22725"/>
    </source>
</evidence>
<dbReference type="STRING" id="54121.SAMN04515653_1348"/>
<dbReference type="Proteomes" id="UP000247389">
    <property type="component" value="Unassembled WGS sequence"/>
</dbReference>
<dbReference type="Gene3D" id="3.40.50.720">
    <property type="entry name" value="NAD(P)-binding Rossmann-like Domain"/>
    <property type="match status" value="1"/>
</dbReference>
<dbReference type="InterPro" id="IPR000683">
    <property type="entry name" value="Gfo/Idh/MocA-like_OxRdtase_N"/>
</dbReference>
<proteinExistence type="inferred from homology"/>
<evidence type="ECO:0000313" key="15">
    <source>
        <dbReference type="Proteomes" id="UP000247389"/>
    </source>
</evidence>
<dbReference type="EMBL" id="QICM01000004">
    <property type="protein sequence ID" value="PXV68623.1"/>
    <property type="molecule type" value="Genomic_DNA"/>
</dbReference>
<dbReference type="Proteomes" id="UP000198945">
    <property type="component" value="Unassembled WGS sequence"/>
</dbReference>
<dbReference type="GeneID" id="57013497"/>
<evidence type="ECO:0000256" key="2">
    <source>
        <dbReference type="ARBA" id="ARBA00023002"/>
    </source>
</evidence>
<dbReference type="Proteomes" id="UP000198612">
    <property type="component" value="Unassembled WGS sequence"/>
</dbReference>
<evidence type="ECO:0000313" key="14">
    <source>
        <dbReference type="Proteomes" id="UP000199519"/>
    </source>
</evidence>
<dbReference type="AlphaFoldDB" id="A0A1G6LD10"/>
<dbReference type="OrthoDB" id="240873at2"/>
<keyword evidence="2" id="KW-0560">Oxidoreductase</keyword>
<dbReference type="GO" id="GO:0000166">
    <property type="term" value="F:nucleotide binding"/>
    <property type="evidence" value="ECO:0007669"/>
    <property type="project" value="InterPro"/>
</dbReference>
<evidence type="ECO:0000313" key="13">
    <source>
        <dbReference type="Proteomes" id="UP000198945"/>
    </source>
</evidence>
<evidence type="ECO:0000313" key="18">
    <source>
        <dbReference type="Proteomes" id="UP000324896"/>
    </source>
</evidence>
<dbReference type="EMBL" id="SOAA01000014">
    <property type="protein sequence ID" value="TDS30710.1"/>
    <property type="molecule type" value="Genomic_DNA"/>
</dbReference>
<dbReference type="EMBL" id="SOEF01000031">
    <property type="protein sequence ID" value="TDX39375.1"/>
    <property type="molecule type" value="Genomic_DNA"/>
</dbReference>
<evidence type="ECO:0000313" key="5">
    <source>
        <dbReference type="EMBL" id="PXV68623.1"/>
    </source>
</evidence>
<dbReference type="Proteomes" id="UP000324896">
    <property type="component" value="Unassembled WGS sequence"/>
</dbReference>
<evidence type="ECO:0000256" key="1">
    <source>
        <dbReference type="ARBA" id="ARBA00010928"/>
    </source>
</evidence>